<dbReference type="EMBL" id="ASHM01071131">
    <property type="protein sequence ID" value="PNX55321.1"/>
    <property type="molecule type" value="Genomic_DNA"/>
</dbReference>
<sequence>RIEDDTGVYEFKKVDIRVDSSVVAHILSIDDMGCGGLVLD</sequence>
<gene>
    <name evidence="1" type="ORF">L195_g048948</name>
</gene>
<organism evidence="1 2">
    <name type="scientific">Trifolium pratense</name>
    <name type="common">Red clover</name>
    <dbReference type="NCBI Taxonomy" id="57577"/>
    <lineage>
        <taxon>Eukaryota</taxon>
        <taxon>Viridiplantae</taxon>
        <taxon>Streptophyta</taxon>
        <taxon>Embryophyta</taxon>
        <taxon>Tracheophyta</taxon>
        <taxon>Spermatophyta</taxon>
        <taxon>Magnoliopsida</taxon>
        <taxon>eudicotyledons</taxon>
        <taxon>Gunneridae</taxon>
        <taxon>Pentapetalae</taxon>
        <taxon>rosids</taxon>
        <taxon>fabids</taxon>
        <taxon>Fabales</taxon>
        <taxon>Fabaceae</taxon>
        <taxon>Papilionoideae</taxon>
        <taxon>50 kb inversion clade</taxon>
        <taxon>NPAAA clade</taxon>
        <taxon>Hologalegina</taxon>
        <taxon>IRL clade</taxon>
        <taxon>Trifolieae</taxon>
        <taxon>Trifolium</taxon>
    </lineage>
</organism>
<dbReference type="Proteomes" id="UP000236291">
    <property type="component" value="Unassembled WGS sequence"/>
</dbReference>
<comment type="caution">
    <text evidence="1">The sequence shown here is derived from an EMBL/GenBank/DDBJ whole genome shotgun (WGS) entry which is preliminary data.</text>
</comment>
<name>A0A2K3JMR3_TRIPR</name>
<proteinExistence type="predicted"/>
<accession>A0A2K3JMR3</accession>
<evidence type="ECO:0000313" key="2">
    <source>
        <dbReference type="Proteomes" id="UP000236291"/>
    </source>
</evidence>
<evidence type="ECO:0000313" key="1">
    <source>
        <dbReference type="EMBL" id="PNX55321.1"/>
    </source>
</evidence>
<feature type="non-terminal residue" evidence="1">
    <location>
        <position position="1"/>
    </location>
</feature>
<reference evidence="1 2" key="1">
    <citation type="journal article" date="2014" name="Am. J. Bot.">
        <title>Genome assembly and annotation for red clover (Trifolium pratense; Fabaceae).</title>
        <authorList>
            <person name="Istvanek J."/>
            <person name="Jaros M."/>
            <person name="Krenek A."/>
            <person name="Repkova J."/>
        </authorList>
    </citation>
    <scope>NUCLEOTIDE SEQUENCE [LARGE SCALE GENOMIC DNA]</scope>
    <source>
        <strain evidence="2">cv. Tatra</strain>
        <tissue evidence="1">Young leaves</tissue>
    </source>
</reference>
<dbReference type="AlphaFoldDB" id="A0A2K3JMR3"/>
<protein>
    <submittedName>
        <fullName evidence="1">Uncharacterized protein</fullName>
    </submittedName>
</protein>
<reference evidence="1 2" key="2">
    <citation type="journal article" date="2017" name="Front. Plant Sci.">
        <title>Gene Classification and Mining of Molecular Markers Useful in Red Clover (Trifolium pratense) Breeding.</title>
        <authorList>
            <person name="Istvanek J."/>
            <person name="Dluhosova J."/>
            <person name="Dluhos P."/>
            <person name="Patkova L."/>
            <person name="Nedelnik J."/>
            <person name="Repkova J."/>
        </authorList>
    </citation>
    <scope>NUCLEOTIDE SEQUENCE [LARGE SCALE GENOMIC DNA]</scope>
    <source>
        <strain evidence="2">cv. Tatra</strain>
        <tissue evidence="1">Young leaves</tissue>
    </source>
</reference>